<evidence type="ECO:0000256" key="7">
    <source>
        <dbReference type="ARBA" id="ARBA00022806"/>
    </source>
</evidence>
<evidence type="ECO:0000256" key="12">
    <source>
        <dbReference type="RuleBase" id="RU004070"/>
    </source>
</evidence>
<comment type="subcellular location">
    <subcellularLocation>
        <location evidence="1">Nucleus</location>
    </subcellularLocation>
</comment>
<keyword evidence="9 12" id="KW-0238">DNA-binding</keyword>
<dbReference type="GO" id="GO:0000727">
    <property type="term" value="P:double-strand break repair via break-induced replication"/>
    <property type="evidence" value="ECO:0007669"/>
    <property type="project" value="TreeGrafter"/>
</dbReference>
<evidence type="ECO:0000256" key="3">
    <source>
        <dbReference type="ARBA" id="ARBA00012551"/>
    </source>
</evidence>
<dbReference type="PANTHER" id="PTHR11630:SF42">
    <property type="entry name" value="DNA REPLICATION LICENSING FACTOR MCM5"/>
    <property type="match status" value="1"/>
</dbReference>
<keyword evidence="11" id="KW-0131">Cell cycle</keyword>
<evidence type="ECO:0000256" key="2">
    <source>
        <dbReference type="ARBA" id="ARBA00008010"/>
    </source>
</evidence>
<name>A0A8S9P9E3_BRACR</name>
<dbReference type="GO" id="GO:0005524">
    <property type="term" value="F:ATP binding"/>
    <property type="evidence" value="ECO:0007669"/>
    <property type="project" value="UniProtKB-KW"/>
</dbReference>
<protein>
    <recommendedName>
        <fullName evidence="3">DNA helicase</fullName>
        <ecNumber evidence="3">3.6.4.12</ecNumber>
    </recommendedName>
</protein>
<dbReference type="InterPro" id="IPR027417">
    <property type="entry name" value="P-loop_NTPase"/>
</dbReference>
<dbReference type="PROSITE" id="PS50051">
    <property type="entry name" value="MCM_2"/>
    <property type="match status" value="1"/>
</dbReference>
<dbReference type="Pfam" id="PF21933">
    <property type="entry name" value="MCM5_C"/>
    <property type="match status" value="1"/>
</dbReference>
<dbReference type="GO" id="GO:0017116">
    <property type="term" value="F:single-stranded DNA helicase activity"/>
    <property type="evidence" value="ECO:0007669"/>
    <property type="project" value="TreeGrafter"/>
</dbReference>
<dbReference type="CDD" id="cd17756">
    <property type="entry name" value="MCM5"/>
    <property type="match status" value="1"/>
</dbReference>
<dbReference type="Pfam" id="PF00493">
    <property type="entry name" value="MCM"/>
    <property type="match status" value="1"/>
</dbReference>
<keyword evidence="5 12" id="KW-0547">Nucleotide-binding</keyword>
<dbReference type="GO" id="GO:0003697">
    <property type="term" value="F:single-stranded DNA binding"/>
    <property type="evidence" value="ECO:0007669"/>
    <property type="project" value="TreeGrafter"/>
</dbReference>
<feature type="domain" description="MCM C-terminal AAA(+) ATPase" evidence="13">
    <location>
        <begin position="1"/>
        <end position="193"/>
    </location>
</feature>
<evidence type="ECO:0000256" key="9">
    <source>
        <dbReference type="ARBA" id="ARBA00023125"/>
    </source>
</evidence>
<dbReference type="Gene3D" id="3.40.50.300">
    <property type="entry name" value="P-loop containing nucleotide triphosphate hydrolases"/>
    <property type="match status" value="1"/>
</dbReference>
<keyword evidence="10" id="KW-0539">Nucleus</keyword>
<gene>
    <name evidence="14" type="ORF">F2Q69_00004369</name>
</gene>
<dbReference type="InterPro" id="IPR031327">
    <property type="entry name" value="MCM"/>
</dbReference>
<evidence type="ECO:0000256" key="6">
    <source>
        <dbReference type="ARBA" id="ARBA00022801"/>
    </source>
</evidence>
<evidence type="ECO:0000256" key="4">
    <source>
        <dbReference type="ARBA" id="ARBA00022705"/>
    </source>
</evidence>
<dbReference type="InterPro" id="IPR054125">
    <property type="entry name" value="MCM5_C"/>
</dbReference>
<comment type="caution">
    <text evidence="14">The sequence shown here is derived from an EMBL/GenBank/DDBJ whole genome shotgun (WGS) entry which is preliminary data.</text>
</comment>
<evidence type="ECO:0000256" key="11">
    <source>
        <dbReference type="ARBA" id="ARBA00023306"/>
    </source>
</evidence>
<keyword evidence="6" id="KW-0378">Hydrolase</keyword>
<proteinExistence type="inferred from homology"/>
<dbReference type="GO" id="GO:0016787">
    <property type="term" value="F:hydrolase activity"/>
    <property type="evidence" value="ECO:0007669"/>
    <property type="project" value="UniProtKB-KW"/>
</dbReference>
<dbReference type="InterPro" id="IPR041562">
    <property type="entry name" value="MCM_lid"/>
</dbReference>
<sequence length="389" mass="43478">MSDDVKKAVACLLFGGSRKSLPDGVKLRGDINVLLLGDPSTAKSQFLKFVEKTAPIAVYTSGKGSSAAGLTASVIRDSSTREFYLEGGAMVLADGGVVCIDEFDKMRPEDRVAIHEAMEQQTISIAKAGITTVLNSRTSVLAAANPPSGRYDDLKTAQDNIDLQTTILSRFDLIFIVKDIRKYSQDKEIASHIIRVHASADKVTDENTDSKEDNWLKRYIQYCRSRCHPRLTEAAAMKLQQQYVKIREDMKRRAHETGEAAPIPITVRQLEAIVRLSESLAKMRLSHDATEDDVGKAFKLFDTSTMDAARSGINQQINITSEMANEIKQAETQIKRRMGIGARLSERRLIEDLARMGMNDSMVRRALLIMHQRGEVEYQRERRSIVRKA</sequence>
<dbReference type="AlphaFoldDB" id="A0A8S9P9E3"/>
<dbReference type="SMART" id="SM00350">
    <property type="entry name" value="MCM"/>
    <property type="match status" value="1"/>
</dbReference>
<evidence type="ECO:0000313" key="15">
    <source>
        <dbReference type="Proteomes" id="UP000712600"/>
    </source>
</evidence>
<evidence type="ECO:0000256" key="8">
    <source>
        <dbReference type="ARBA" id="ARBA00022840"/>
    </source>
</evidence>
<dbReference type="EMBL" id="QGKX02001521">
    <property type="protein sequence ID" value="KAF3512716.1"/>
    <property type="molecule type" value="Genomic_DNA"/>
</dbReference>
<dbReference type="Proteomes" id="UP000712600">
    <property type="component" value="Unassembled WGS sequence"/>
</dbReference>
<evidence type="ECO:0000256" key="10">
    <source>
        <dbReference type="ARBA" id="ARBA00023242"/>
    </source>
</evidence>
<organism evidence="14 15">
    <name type="scientific">Brassica cretica</name>
    <name type="common">Mustard</name>
    <dbReference type="NCBI Taxonomy" id="69181"/>
    <lineage>
        <taxon>Eukaryota</taxon>
        <taxon>Viridiplantae</taxon>
        <taxon>Streptophyta</taxon>
        <taxon>Embryophyta</taxon>
        <taxon>Tracheophyta</taxon>
        <taxon>Spermatophyta</taxon>
        <taxon>Magnoliopsida</taxon>
        <taxon>eudicotyledons</taxon>
        <taxon>Gunneridae</taxon>
        <taxon>Pentapetalae</taxon>
        <taxon>rosids</taxon>
        <taxon>malvids</taxon>
        <taxon>Brassicales</taxon>
        <taxon>Brassicaceae</taxon>
        <taxon>Brassiceae</taxon>
        <taxon>Brassica</taxon>
    </lineage>
</organism>
<keyword evidence="8 12" id="KW-0067">ATP-binding</keyword>
<evidence type="ECO:0000256" key="5">
    <source>
        <dbReference type="ARBA" id="ARBA00022741"/>
    </source>
</evidence>
<dbReference type="SUPFAM" id="SSF52540">
    <property type="entry name" value="P-loop containing nucleoside triphosphate hydrolases"/>
    <property type="match status" value="1"/>
</dbReference>
<dbReference type="PANTHER" id="PTHR11630">
    <property type="entry name" value="DNA REPLICATION LICENSING FACTOR MCM FAMILY MEMBER"/>
    <property type="match status" value="1"/>
</dbReference>
<dbReference type="Pfam" id="PF17855">
    <property type="entry name" value="MCM_lid"/>
    <property type="match status" value="1"/>
</dbReference>
<dbReference type="FunFam" id="3.40.50.300:FF:000929">
    <property type="entry name" value="DNA helicase"/>
    <property type="match status" value="1"/>
</dbReference>
<dbReference type="GO" id="GO:0042555">
    <property type="term" value="C:MCM complex"/>
    <property type="evidence" value="ECO:0007669"/>
    <property type="project" value="TreeGrafter"/>
</dbReference>
<keyword evidence="4" id="KW-0235">DNA replication</keyword>
<dbReference type="EC" id="3.6.4.12" evidence="3"/>
<evidence type="ECO:0000259" key="13">
    <source>
        <dbReference type="PROSITE" id="PS50051"/>
    </source>
</evidence>
<dbReference type="InterPro" id="IPR001208">
    <property type="entry name" value="MCM_dom"/>
</dbReference>
<dbReference type="GO" id="GO:0006270">
    <property type="term" value="P:DNA replication initiation"/>
    <property type="evidence" value="ECO:0007669"/>
    <property type="project" value="TreeGrafter"/>
</dbReference>
<evidence type="ECO:0000313" key="14">
    <source>
        <dbReference type="EMBL" id="KAF3512716.1"/>
    </source>
</evidence>
<keyword evidence="7" id="KW-0347">Helicase</keyword>
<dbReference type="GO" id="GO:0000347">
    <property type="term" value="C:THO complex"/>
    <property type="evidence" value="ECO:0007669"/>
    <property type="project" value="UniProtKB-ARBA"/>
</dbReference>
<evidence type="ECO:0000256" key="1">
    <source>
        <dbReference type="ARBA" id="ARBA00004123"/>
    </source>
</evidence>
<dbReference type="InterPro" id="IPR018525">
    <property type="entry name" value="MCM_CS"/>
</dbReference>
<comment type="similarity">
    <text evidence="2 12">Belongs to the MCM family.</text>
</comment>
<dbReference type="GO" id="GO:0043138">
    <property type="term" value="F:3'-5' DNA helicase activity"/>
    <property type="evidence" value="ECO:0007669"/>
    <property type="project" value="TreeGrafter"/>
</dbReference>
<accession>A0A8S9P9E3</accession>
<dbReference type="PRINTS" id="PR01657">
    <property type="entry name" value="MCMFAMILY"/>
</dbReference>
<reference evidence="14" key="1">
    <citation type="submission" date="2019-12" db="EMBL/GenBank/DDBJ databases">
        <title>Genome sequencing and annotation of Brassica cretica.</title>
        <authorList>
            <person name="Studholme D.J."/>
            <person name="Sarris P."/>
        </authorList>
    </citation>
    <scope>NUCLEOTIDE SEQUENCE</scope>
    <source>
        <strain evidence="14">PFS-109/04</strain>
        <tissue evidence="14">Leaf</tissue>
    </source>
</reference>
<dbReference type="PROSITE" id="PS00847">
    <property type="entry name" value="MCM_1"/>
    <property type="match status" value="1"/>
</dbReference>